<dbReference type="PROSITE" id="PS01360">
    <property type="entry name" value="ZF_MYND_1"/>
    <property type="match status" value="1"/>
</dbReference>
<gene>
    <name evidence="7" type="ORF">EXIGLDRAFT_772158</name>
</gene>
<feature type="region of interest" description="Disordered" evidence="5">
    <location>
        <begin position="23"/>
        <end position="42"/>
    </location>
</feature>
<dbReference type="InterPro" id="IPR002893">
    <property type="entry name" value="Znf_MYND"/>
</dbReference>
<dbReference type="Proteomes" id="UP000077266">
    <property type="component" value="Unassembled WGS sequence"/>
</dbReference>
<dbReference type="GO" id="GO:0008270">
    <property type="term" value="F:zinc ion binding"/>
    <property type="evidence" value="ECO:0007669"/>
    <property type="project" value="UniProtKB-KW"/>
</dbReference>
<dbReference type="EMBL" id="KV426084">
    <property type="protein sequence ID" value="KZV89011.1"/>
    <property type="molecule type" value="Genomic_DNA"/>
</dbReference>
<keyword evidence="8" id="KW-1185">Reference proteome</keyword>
<evidence type="ECO:0000256" key="2">
    <source>
        <dbReference type="ARBA" id="ARBA00022771"/>
    </source>
</evidence>
<dbReference type="PROSITE" id="PS50865">
    <property type="entry name" value="ZF_MYND_2"/>
    <property type="match status" value="1"/>
</dbReference>
<evidence type="ECO:0000313" key="8">
    <source>
        <dbReference type="Proteomes" id="UP000077266"/>
    </source>
</evidence>
<proteinExistence type="predicted"/>
<protein>
    <recommendedName>
        <fullName evidence="6">MYND-type domain-containing protein</fullName>
    </recommendedName>
</protein>
<sequence>MKAELSRAEKLVMLRKEMEALMEKAQRRQPLDPRPPKPPLHANGKEVAEELLRQARPLIEQNRRQTHNADACEDRNRRIVELMTAAIEADGTDPESIINRAISYNGLKMWKEAEDDATWAEQLVLEYPPPYSQGEASVLVDTIYHQAWSKIEQGRPEDAHADLHVAEAVIQREKLPVKDPRIDEKLALVHRQLDDYKAKYSNDPEGELLDRQTKYNGYGFTSYECALLYEAGLRPWFGAAKIALKRVNDMKLDVKVKKTREHYEMQQCHQCWKRKSEGASLLVCAKCKSALYCSKECQKAAWPGHKDHCKHVASARKELRDVDVSVNPASNVPAPDMPTNGAELLSTMQAWTTKHRPLLAESLVSALDLRHDPTSHTKKTMVVLVEWRSGDLPTAKRFRMITAALQDMTAVGSQGSDIAATRARLDAEHRRQGGFGVAMMTIVCVTANPSMLNVAPVYLDKGIHLSFKRNEKWLNTLSASLG</sequence>
<name>A0A165FHM4_EXIGL</name>
<organism evidence="7 8">
    <name type="scientific">Exidia glandulosa HHB12029</name>
    <dbReference type="NCBI Taxonomy" id="1314781"/>
    <lineage>
        <taxon>Eukaryota</taxon>
        <taxon>Fungi</taxon>
        <taxon>Dikarya</taxon>
        <taxon>Basidiomycota</taxon>
        <taxon>Agaricomycotina</taxon>
        <taxon>Agaricomycetes</taxon>
        <taxon>Auriculariales</taxon>
        <taxon>Exidiaceae</taxon>
        <taxon>Exidia</taxon>
    </lineage>
</organism>
<dbReference type="Gene3D" id="6.10.140.2220">
    <property type="match status" value="1"/>
</dbReference>
<dbReference type="InParanoid" id="A0A165FHM4"/>
<dbReference type="Pfam" id="PF01753">
    <property type="entry name" value="zf-MYND"/>
    <property type="match status" value="1"/>
</dbReference>
<dbReference type="AlphaFoldDB" id="A0A165FHM4"/>
<evidence type="ECO:0000259" key="6">
    <source>
        <dbReference type="PROSITE" id="PS50865"/>
    </source>
</evidence>
<evidence type="ECO:0000256" key="3">
    <source>
        <dbReference type="ARBA" id="ARBA00022833"/>
    </source>
</evidence>
<keyword evidence="3" id="KW-0862">Zinc</keyword>
<dbReference type="SUPFAM" id="SSF48452">
    <property type="entry name" value="TPR-like"/>
    <property type="match status" value="1"/>
</dbReference>
<evidence type="ECO:0000256" key="5">
    <source>
        <dbReference type="SAM" id="MobiDB-lite"/>
    </source>
</evidence>
<dbReference type="Gene3D" id="1.25.40.10">
    <property type="entry name" value="Tetratricopeptide repeat domain"/>
    <property type="match status" value="1"/>
</dbReference>
<dbReference type="OrthoDB" id="341421at2759"/>
<keyword evidence="1" id="KW-0479">Metal-binding</keyword>
<evidence type="ECO:0000256" key="4">
    <source>
        <dbReference type="PROSITE-ProRule" id="PRU00134"/>
    </source>
</evidence>
<keyword evidence="2 4" id="KW-0863">Zinc-finger</keyword>
<reference evidence="7 8" key="1">
    <citation type="journal article" date="2016" name="Mol. Biol. Evol.">
        <title>Comparative Genomics of Early-Diverging Mushroom-Forming Fungi Provides Insights into the Origins of Lignocellulose Decay Capabilities.</title>
        <authorList>
            <person name="Nagy L.G."/>
            <person name="Riley R."/>
            <person name="Tritt A."/>
            <person name="Adam C."/>
            <person name="Daum C."/>
            <person name="Floudas D."/>
            <person name="Sun H."/>
            <person name="Yadav J.S."/>
            <person name="Pangilinan J."/>
            <person name="Larsson K.H."/>
            <person name="Matsuura K."/>
            <person name="Barry K."/>
            <person name="Labutti K."/>
            <person name="Kuo R."/>
            <person name="Ohm R.A."/>
            <person name="Bhattacharya S.S."/>
            <person name="Shirouzu T."/>
            <person name="Yoshinaga Y."/>
            <person name="Martin F.M."/>
            <person name="Grigoriev I.V."/>
            <person name="Hibbett D.S."/>
        </authorList>
    </citation>
    <scope>NUCLEOTIDE SEQUENCE [LARGE SCALE GENOMIC DNA]</scope>
    <source>
        <strain evidence="7 8">HHB12029</strain>
    </source>
</reference>
<dbReference type="SUPFAM" id="SSF144232">
    <property type="entry name" value="HIT/MYND zinc finger-like"/>
    <property type="match status" value="1"/>
</dbReference>
<accession>A0A165FHM4</accession>
<feature type="domain" description="MYND-type" evidence="6">
    <location>
        <begin position="268"/>
        <end position="309"/>
    </location>
</feature>
<evidence type="ECO:0000313" key="7">
    <source>
        <dbReference type="EMBL" id="KZV89011.1"/>
    </source>
</evidence>
<feature type="compositionally biased region" description="Basic and acidic residues" evidence="5">
    <location>
        <begin position="23"/>
        <end position="35"/>
    </location>
</feature>
<evidence type="ECO:0000256" key="1">
    <source>
        <dbReference type="ARBA" id="ARBA00022723"/>
    </source>
</evidence>
<dbReference type="STRING" id="1314781.A0A165FHM4"/>
<dbReference type="InterPro" id="IPR011990">
    <property type="entry name" value="TPR-like_helical_dom_sf"/>
</dbReference>